<evidence type="ECO:0000256" key="1">
    <source>
        <dbReference type="ARBA" id="ARBA00006739"/>
    </source>
</evidence>
<dbReference type="InterPro" id="IPR001173">
    <property type="entry name" value="Glyco_trans_2-like"/>
</dbReference>
<feature type="transmembrane region" description="Helical" evidence="2">
    <location>
        <begin position="337"/>
        <end position="358"/>
    </location>
</feature>
<dbReference type="GO" id="GO:0016740">
    <property type="term" value="F:transferase activity"/>
    <property type="evidence" value="ECO:0007669"/>
    <property type="project" value="UniProtKB-KW"/>
</dbReference>
<proteinExistence type="inferred from homology"/>
<dbReference type="OrthoDB" id="3171021at2"/>
<dbReference type="SUPFAM" id="SSF53448">
    <property type="entry name" value="Nucleotide-diphospho-sugar transferases"/>
    <property type="match status" value="1"/>
</dbReference>
<evidence type="ECO:0000259" key="3">
    <source>
        <dbReference type="Pfam" id="PF00535"/>
    </source>
</evidence>
<organism evidence="4 5">
    <name type="scientific">Nocardioides terrae</name>
    <dbReference type="NCBI Taxonomy" id="574651"/>
    <lineage>
        <taxon>Bacteria</taxon>
        <taxon>Bacillati</taxon>
        <taxon>Actinomycetota</taxon>
        <taxon>Actinomycetes</taxon>
        <taxon>Propionibacteriales</taxon>
        <taxon>Nocardioidaceae</taxon>
        <taxon>Nocardioides</taxon>
    </lineage>
</organism>
<dbReference type="Pfam" id="PF00535">
    <property type="entry name" value="Glycos_transf_2"/>
    <property type="match status" value="1"/>
</dbReference>
<evidence type="ECO:0000313" key="5">
    <source>
        <dbReference type="Proteomes" id="UP000198832"/>
    </source>
</evidence>
<dbReference type="Proteomes" id="UP000198832">
    <property type="component" value="Unassembled WGS sequence"/>
</dbReference>
<name>A0A1I1ELB0_9ACTN</name>
<protein>
    <submittedName>
        <fullName evidence="4">Glycosyltransferase, catalytic subunit of cellulose synthase and poly-beta-1,6-N-acetylglucosamine synthase</fullName>
    </submittedName>
</protein>
<reference evidence="4 5" key="1">
    <citation type="submission" date="2016-10" db="EMBL/GenBank/DDBJ databases">
        <authorList>
            <person name="de Groot N.N."/>
        </authorList>
    </citation>
    <scope>NUCLEOTIDE SEQUENCE [LARGE SCALE GENOMIC DNA]</scope>
    <source>
        <strain evidence="4 5">CGMCC 1.7056</strain>
    </source>
</reference>
<keyword evidence="2" id="KW-1133">Transmembrane helix</keyword>
<sequence>MSAWGWSAIALFAVFGLGIVLPVVMSMGGRLITRRRPDVAAPVLAARASDVAAARIDVVVPAYLEASVVGDKVRSVHDALAAYEGGGRVIVVASDVATATAARNAGADHVIEAGRNGKPAAVNVGVAASDAEIVAVSDANCEIHPVSWPAIAADALRDASVVSAHKSESGGAERLFWAYERLIKRFQGDGGDSLSVVGEFVAFRRSEFRDIPRGELIDDLWLAVDFASRGLRVTVAERITTVEPPAERNDQWERRVRIAEGVLGQQLPRVHTFLRFPAGRRFAVHKFYRLTIGCSAFWAGLLSTAMVRPLGLLPLLGVVTAYCVARYRGALFPRRSLLPWTTVVGMQAVPPAALARIVRKRFRGSEGQPGWKKIAR</sequence>
<evidence type="ECO:0000256" key="2">
    <source>
        <dbReference type="SAM" id="Phobius"/>
    </source>
</evidence>
<dbReference type="EMBL" id="FOLB01000002">
    <property type="protein sequence ID" value="SFB87817.1"/>
    <property type="molecule type" value="Genomic_DNA"/>
</dbReference>
<feature type="domain" description="Glycosyltransferase 2-like" evidence="3">
    <location>
        <begin position="58"/>
        <end position="205"/>
    </location>
</feature>
<dbReference type="InterPro" id="IPR050256">
    <property type="entry name" value="Glycosyltransferase_2"/>
</dbReference>
<dbReference type="InterPro" id="IPR029044">
    <property type="entry name" value="Nucleotide-diphossugar_trans"/>
</dbReference>
<keyword evidence="2" id="KW-0812">Transmembrane</keyword>
<gene>
    <name evidence="4" type="ORF">SAMN04487968_102127</name>
</gene>
<dbReference type="STRING" id="574651.SAMN04487968_102127"/>
<evidence type="ECO:0000313" key="4">
    <source>
        <dbReference type="EMBL" id="SFB87817.1"/>
    </source>
</evidence>
<feature type="transmembrane region" description="Helical" evidence="2">
    <location>
        <begin position="6"/>
        <end position="27"/>
    </location>
</feature>
<dbReference type="AlphaFoldDB" id="A0A1I1ELB0"/>
<dbReference type="Gene3D" id="3.90.550.10">
    <property type="entry name" value="Spore Coat Polysaccharide Biosynthesis Protein SpsA, Chain A"/>
    <property type="match status" value="1"/>
</dbReference>
<keyword evidence="2" id="KW-0472">Membrane</keyword>
<feature type="transmembrane region" description="Helical" evidence="2">
    <location>
        <begin position="287"/>
        <end position="307"/>
    </location>
</feature>
<comment type="similarity">
    <text evidence="1">Belongs to the glycosyltransferase 2 family.</text>
</comment>
<dbReference type="PANTHER" id="PTHR48090:SF6">
    <property type="entry name" value="SLR5056 PROTEIN"/>
    <property type="match status" value="1"/>
</dbReference>
<accession>A0A1I1ELB0</accession>
<dbReference type="PANTHER" id="PTHR48090">
    <property type="entry name" value="UNDECAPRENYL-PHOSPHATE 4-DEOXY-4-FORMAMIDO-L-ARABINOSE TRANSFERASE-RELATED"/>
    <property type="match status" value="1"/>
</dbReference>
<keyword evidence="5" id="KW-1185">Reference proteome</keyword>
<keyword evidence="4" id="KW-0808">Transferase</keyword>